<name>A0ABU0EEU9_9CELL</name>
<dbReference type="EMBL" id="JAUSVB010000002">
    <property type="protein sequence ID" value="MDQ0373800.1"/>
    <property type="molecule type" value="Genomic_DNA"/>
</dbReference>
<keyword evidence="2" id="KW-0274">FAD</keyword>
<comment type="caution">
    <text evidence="4">The sequence shown here is derived from an EMBL/GenBank/DDBJ whole genome shotgun (WGS) entry which is preliminary data.</text>
</comment>
<keyword evidence="3" id="KW-0560">Oxidoreductase</keyword>
<evidence type="ECO:0000313" key="5">
    <source>
        <dbReference type="Proteomes" id="UP001239626"/>
    </source>
</evidence>
<gene>
    <name evidence="4" type="ORF">J2X26_002111</name>
</gene>
<dbReference type="Gene3D" id="3.50.50.60">
    <property type="entry name" value="FAD/NAD(P)-binding domain"/>
    <property type="match status" value="1"/>
</dbReference>
<keyword evidence="1" id="KW-0285">Flavoprotein</keyword>
<keyword evidence="5" id="KW-1185">Reference proteome</keyword>
<proteinExistence type="predicted"/>
<dbReference type="Pfam" id="PF13738">
    <property type="entry name" value="Pyr_redox_3"/>
    <property type="match status" value="1"/>
</dbReference>
<dbReference type="InterPro" id="IPR050346">
    <property type="entry name" value="FMO-like"/>
</dbReference>
<dbReference type="SUPFAM" id="SSF51735">
    <property type="entry name" value="NAD(P)-binding Rossmann-fold domains"/>
    <property type="match status" value="1"/>
</dbReference>
<organism evidence="4 5">
    <name type="scientific">Cellulomonas humilata</name>
    <dbReference type="NCBI Taxonomy" id="144055"/>
    <lineage>
        <taxon>Bacteria</taxon>
        <taxon>Bacillati</taxon>
        <taxon>Actinomycetota</taxon>
        <taxon>Actinomycetes</taxon>
        <taxon>Micrococcales</taxon>
        <taxon>Cellulomonadaceae</taxon>
        <taxon>Cellulomonas</taxon>
    </lineage>
</organism>
<dbReference type="InterPro" id="IPR036188">
    <property type="entry name" value="FAD/NAD-bd_sf"/>
</dbReference>
<evidence type="ECO:0000256" key="3">
    <source>
        <dbReference type="ARBA" id="ARBA00023002"/>
    </source>
</evidence>
<reference evidence="4 5" key="1">
    <citation type="submission" date="2023-07" db="EMBL/GenBank/DDBJ databases">
        <title>Sorghum-associated microbial communities from plants grown in Nebraska, USA.</title>
        <authorList>
            <person name="Schachtman D."/>
        </authorList>
    </citation>
    <scope>NUCLEOTIDE SEQUENCE [LARGE SCALE GENOMIC DNA]</scope>
    <source>
        <strain evidence="4 5">BE332</strain>
    </source>
</reference>
<dbReference type="PANTHER" id="PTHR23023">
    <property type="entry name" value="DIMETHYLANILINE MONOOXYGENASE"/>
    <property type="match status" value="1"/>
</dbReference>
<accession>A0ABU0EEU9</accession>
<evidence type="ECO:0000313" key="4">
    <source>
        <dbReference type="EMBL" id="MDQ0373800.1"/>
    </source>
</evidence>
<dbReference type="Proteomes" id="UP001239626">
    <property type="component" value="Unassembled WGS sequence"/>
</dbReference>
<dbReference type="RefSeq" id="WP_307492054.1">
    <property type="nucleotide sequence ID" value="NZ_JAUSVB010000002.1"/>
</dbReference>
<dbReference type="InterPro" id="IPR036291">
    <property type="entry name" value="NAD(P)-bd_dom_sf"/>
</dbReference>
<evidence type="ECO:0000256" key="1">
    <source>
        <dbReference type="ARBA" id="ARBA00022630"/>
    </source>
</evidence>
<evidence type="ECO:0000256" key="2">
    <source>
        <dbReference type="ARBA" id="ARBA00022827"/>
    </source>
</evidence>
<sequence>MPSKDELADYLESYAADLPVRTGVHIRRVTRSGADYLVESDSGTWRAQNVIVATGFDRVPRIPAFASELRPDIVQLDAGSYRGPDQVGPGGVLVVGAGNSGADIALELAVTHRTHLSGRHPGQVPWRIGQPWARPLNRLVFWAFAHVLTTTTPIGRRARADVLAHSGPLIRVKSRDLVAAGVQRVPRTAGARDGLPVLDDGRTLDVSTVVWCTGFDPDHSWIELPVLDAQGRPVHERGVTDESGLYFLGLLFQHSLASSMLNGVGADASVVARHIADRSAGREPVAAPTSGPASA</sequence>
<protein>
    <submittedName>
        <fullName evidence="4">Flavoprotein involved in K+ transport</fullName>
    </submittedName>
</protein>
<dbReference type="SUPFAM" id="SSF51905">
    <property type="entry name" value="FAD/NAD(P)-binding domain"/>
    <property type="match status" value="1"/>
</dbReference>